<feature type="region of interest" description="Disordered" evidence="1">
    <location>
        <begin position="140"/>
        <end position="215"/>
    </location>
</feature>
<evidence type="ECO:0000313" key="4">
    <source>
        <dbReference type="Proteomes" id="UP001499990"/>
    </source>
</evidence>
<keyword evidence="2" id="KW-0472">Membrane</keyword>
<feature type="compositionally biased region" description="Basic and acidic residues" evidence="1">
    <location>
        <begin position="149"/>
        <end position="158"/>
    </location>
</feature>
<evidence type="ECO:0008006" key="5">
    <source>
        <dbReference type="Google" id="ProtNLM"/>
    </source>
</evidence>
<reference evidence="4" key="1">
    <citation type="journal article" date="2019" name="Int. J. Syst. Evol. Microbiol.">
        <title>The Global Catalogue of Microorganisms (GCM) 10K type strain sequencing project: providing services to taxonomists for standard genome sequencing and annotation.</title>
        <authorList>
            <consortium name="The Broad Institute Genomics Platform"/>
            <consortium name="The Broad Institute Genome Sequencing Center for Infectious Disease"/>
            <person name="Wu L."/>
            <person name="Ma J."/>
        </authorList>
    </citation>
    <scope>NUCLEOTIDE SEQUENCE [LARGE SCALE GENOMIC DNA]</scope>
    <source>
        <strain evidence="4">JCM 9651</strain>
    </source>
</reference>
<accession>A0ABP6SD87</accession>
<dbReference type="RefSeq" id="WP_345038466.1">
    <property type="nucleotide sequence ID" value="NZ_BAAAYL010000001.1"/>
</dbReference>
<evidence type="ECO:0000256" key="1">
    <source>
        <dbReference type="SAM" id="MobiDB-lite"/>
    </source>
</evidence>
<proteinExistence type="predicted"/>
<sequence>MNKRTPENEHEDEHERYRPDGPLNDDRTGNDTVNDGPDNHVPGHGRDDGADGVEGSLDGCLDGGADEIDPPALDELSLRRLMQSAVEDLEPSESALDHLRTAVPARRARRRQIAIGTIAAALLVGTAVPAFVHVANSGSLTASPSIAGHGERAEDDPGAKSSAQGGKEGAVGPSGPSAQSTVSSSPSRSEDPETGKETGTTGGGGQPDPSRSAVTVPGVCEAGQLGLTTAQVGSPDAEGKVYGTFRVANVSGTKCVVGGAGTVSVQARGAADPARVTVVEHTQGDPAAGLPDTSQETSGLVLAPAEAYEVRFAWVPSDTCPTVPPTPEPSPTTGTSSGETSGESTPMTNAQPQLAGEGGGQLQDGGVEVGYTPAVGGPSAGATISNACAGTIYRTGVLRTS</sequence>
<name>A0ABP6SD87_9ACTN</name>
<evidence type="ECO:0000256" key="2">
    <source>
        <dbReference type="SAM" id="Phobius"/>
    </source>
</evidence>
<feature type="region of interest" description="Disordered" evidence="1">
    <location>
        <begin position="318"/>
        <end position="370"/>
    </location>
</feature>
<keyword evidence="2" id="KW-0812">Transmembrane</keyword>
<feature type="compositionally biased region" description="Basic and acidic residues" evidence="1">
    <location>
        <begin position="1"/>
        <end position="29"/>
    </location>
</feature>
<comment type="caution">
    <text evidence="3">The sequence shown here is derived from an EMBL/GenBank/DDBJ whole genome shotgun (WGS) entry which is preliminary data.</text>
</comment>
<feature type="transmembrane region" description="Helical" evidence="2">
    <location>
        <begin position="113"/>
        <end position="135"/>
    </location>
</feature>
<protein>
    <recommendedName>
        <fullName evidence="5">DUF4232 domain-containing protein</fullName>
    </recommendedName>
</protein>
<evidence type="ECO:0000313" key="3">
    <source>
        <dbReference type="EMBL" id="GAA3373667.1"/>
    </source>
</evidence>
<dbReference type="Proteomes" id="UP001499990">
    <property type="component" value="Unassembled WGS sequence"/>
</dbReference>
<feature type="region of interest" description="Disordered" evidence="1">
    <location>
        <begin position="1"/>
        <end position="69"/>
    </location>
</feature>
<keyword evidence="4" id="KW-1185">Reference proteome</keyword>
<feature type="compositionally biased region" description="Low complexity" evidence="1">
    <location>
        <begin position="173"/>
        <end position="187"/>
    </location>
</feature>
<dbReference type="EMBL" id="BAAAYL010000001">
    <property type="protein sequence ID" value="GAA3373667.1"/>
    <property type="molecule type" value="Genomic_DNA"/>
</dbReference>
<keyword evidence="2" id="KW-1133">Transmembrane helix</keyword>
<organism evidence="3 4">
    <name type="scientific">Streptomyces sannanensis</name>
    <dbReference type="NCBI Taxonomy" id="285536"/>
    <lineage>
        <taxon>Bacteria</taxon>
        <taxon>Bacillati</taxon>
        <taxon>Actinomycetota</taxon>
        <taxon>Actinomycetes</taxon>
        <taxon>Kitasatosporales</taxon>
        <taxon>Streptomycetaceae</taxon>
        <taxon>Streptomyces</taxon>
    </lineage>
</organism>
<gene>
    <name evidence="3" type="ORF">GCM10020367_34490</name>
</gene>
<feature type="compositionally biased region" description="Low complexity" evidence="1">
    <location>
        <begin position="331"/>
        <end position="355"/>
    </location>
</feature>